<dbReference type="RefSeq" id="WP_158135702.1">
    <property type="nucleotide sequence ID" value="NZ_CP046792.1"/>
</dbReference>
<dbReference type="InterPro" id="IPR001646">
    <property type="entry name" value="5peptide_repeat"/>
</dbReference>
<dbReference type="InterPro" id="IPR052949">
    <property type="entry name" value="PA_immunity-related"/>
</dbReference>
<comment type="caution">
    <text evidence="1">The sequence shown here is derived from an EMBL/GenBank/DDBJ whole genome shotgun (WGS) entry which is preliminary data.</text>
</comment>
<accession>A0AAI9G937</accession>
<sequence length="200" mass="23247">MKITLCNDESYFDQVLSKLEHSDDSFEGIEFEECQFTDCDFSNTKFQRCKFNNCEFERCNLSLADFSASTFYGITFIDCKLIGVDWAKANWPIYHRDFELSFLRCILNDSSFFALTLNALKFNQCKLHDVDFREGNFNDSTMTACDFSRSLFMRTQLQKVDFSDSEGYEINLLDNQLKGAKFSRYEALSLLESLGIDLVD</sequence>
<dbReference type="EMBL" id="ABNSCA010000003">
    <property type="protein sequence ID" value="ELN6932435.1"/>
    <property type="molecule type" value="Genomic_DNA"/>
</dbReference>
<proteinExistence type="predicted"/>
<name>A0AAI9G937_9VIBR</name>
<dbReference type="Proteomes" id="UP001253463">
    <property type="component" value="Unassembled WGS sequence"/>
</dbReference>
<gene>
    <name evidence="1" type="ORF">RZY48_001822</name>
</gene>
<dbReference type="AlphaFoldDB" id="A0AAI9G937"/>
<evidence type="ECO:0000313" key="2">
    <source>
        <dbReference type="Proteomes" id="UP001253463"/>
    </source>
</evidence>
<dbReference type="PANTHER" id="PTHR42999">
    <property type="entry name" value="ANTIBIOTIC RESISTANCE PROTEIN MCBG"/>
    <property type="match status" value="1"/>
</dbReference>
<protein>
    <submittedName>
        <fullName evidence="1">Pentapeptide repeat-containing protein</fullName>
    </submittedName>
</protein>
<dbReference type="SUPFAM" id="SSF141571">
    <property type="entry name" value="Pentapeptide repeat-like"/>
    <property type="match status" value="1"/>
</dbReference>
<organism evidence="1 2">
    <name type="scientific">Vibrio navarrensis</name>
    <dbReference type="NCBI Taxonomy" id="29495"/>
    <lineage>
        <taxon>Bacteria</taxon>
        <taxon>Pseudomonadati</taxon>
        <taxon>Pseudomonadota</taxon>
        <taxon>Gammaproteobacteria</taxon>
        <taxon>Vibrionales</taxon>
        <taxon>Vibrionaceae</taxon>
        <taxon>Vibrio</taxon>
    </lineage>
</organism>
<dbReference type="Gene3D" id="2.160.20.80">
    <property type="entry name" value="E3 ubiquitin-protein ligase SopA"/>
    <property type="match status" value="1"/>
</dbReference>
<evidence type="ECO:0000313" key="1">
    <source>
        <dbReference type="EMBL" id="ELN6932435.1"/>
    </source>
</evidence>
<reference evidence="1" key="1">
    <citation type="submission" date="2023-10" db="EMBL/GenBank/DDBJ databases">
        <authorList>
            <consortium name="PulseNet: The National Subtyping Network for Foodborne Disease Surveillance"/>
        </authorList>
    </citation>
    <scope>NUCLEOTIDE SEQUENCE</scope>
    <source>
        <strain evidence="1">PNUSAV004886</strain>
    </source>
</reference>
<dbReference type="Pfam" id="PF13599">
    <property type="entry name" value="Pentapeptide_4"/>
    <property type="match status" value="2"/>
</dbReference>
<dbReference type="PANTHER" id="PTHR42999:SF1">
    <property type="entry name" value="PENTAPEPTIDE REPEAT-CONTAINING PROTEIN"/>
    <property type="match status" value="1"/>
</dbReference>